<dbReference type="Gene3D" id="2.40.100.10">
    <property type="entry name" value="Cyclophilin-like"/>
    <property type="match status" value="1"/>
</dbReference>
<dbReference type="EMBL" id="CAESAI010000077">
    <property type="protein sequence ID" value="CAB4345417.1"/>
    <property type="molecule type" value="Genomic_DNA"/>
</dbReference>
<reference evidence="7" key="1">
    <citation type="submission" date="2020-05" db="EMBL/GenBank/DDBJ databases">
        <authorList>
            <person name="Chiriac C."/>
            <person name="Salcher M."/>
            <person name="Ghai R."/>
            <person name="Kavagutti S V."/>
        </authorList>
    </citation>
    <scope>NUCLEOTIDE SEQUENCE</scope>
</reference>
<dbReference type="Pfam" id="PF02682">
    <property type="entry name" value="CT_C_D"/>
    <property type="match status" value="1"/>
</dbReference>
<dbReference type="InterPro" id="IPR003833">
    <property type="entry name" value="CT_C_D"/>
</dbReference>
<dbReference type="SUPFAM" id="SSF50891">
    <property type="entry name" value="Cyclophilin-like"/>
    <property type="match status" value="1"/>
</dbReference>
<dbReference type="InterPro" id="IPR010016">
    <property type="entry name" value="PxpB"/>
</dbReference>
<evidence type="ECO:0000256" key="3">
    <source>
        <dbReference type="ARBA" id="ARBA00022840"/>
    </source>
</evidence>
<proteinExistence type="predicted"/>
<name>A0A6J6QPU6_9ZZZZ</name>
<dbReference type="SMART" id="SM00796">
    <property type="entry name" value="AHS1"/>
    <property type="match status" value="1"/>
</dbReference>
<evidence type="ECO:0000313" key="8">
    <source>
        <dbReference type="EMBL" id="CAB4806609.1"/>
    </source>
</evidence>
<sequence>MKNVKTSFTCQEYGDSAVLINIENDDYETRWLATQSLGDALRDKTSIGIIDVVASFQTVFISFNALVTNHAAVFEIVKDYLQADLVPRTPNHFKLPVIYGDTYGPHINQVAEICGITPDEVMEIHSSQDWVIRFVGSPVGAPMMDGPKFPISVPRLQTPVTRMEPGSVAVSGLQSIIYNAPSPGGWQVIGRTPVKLFDLETNPNVPYRAGDHIKFEPIAPADWDNWNRLFHQVKI</sequence>
<evidence type="ECO:0000313" key="7">
    <source>
        <dbReference type="EMBL" id="CAB4710958.1"/>
    </source>
</evidence>
<feature type="domain" description="Carboxyltransferase" evidence="4">
    <location>
        <begin position="8"/>
        <end position="207"/>
    </location>
</feature>
<dbReference type="EMBL" id="CAFBPK010000006">
    <property type="protein sequence ID" value="CAB5015052.1"/>
    <property type="molecule type" value="Genomic_DNA"/>
</dbReference>
<evidence type="ECO:0000313" key="5">
    <source>
        <dbReference type="EMBL" id="CAB4345405.1"/>
    </source>
</evidence>
<keyword evidence="3" id="KW-0067">ATP-binding</keyword>
<evidence type="ECO:0000256" key="1">
    <source>
        <dbReference type="ARBA" id="ARBA00022741"/>
    </source>
</evidence>
<keyword evidence="1" id="KW-0547">Nucleotide-binding</keyword>
<dbReference type="InterPro" id="IPR029000">
    <property type="entry name" value="Cyclophilin-like_dom_sf"/>
</dbReference>
<dbReference type="EMBL" id="CAFBIX010000086">
    <property type="protein sequence ID" value="CAB4850926.1"/>
    <property type="molecule type" value="Genomic_DNA"/>
</dbReference>
<evidence type="ECO:0000313" key="10">
    <source>
        <dbReference type="EMBL" id="CAB5015052.1"/>
    </source>
</evidence>
<dbReference type="Gene3D" id="3.30.1360.40">
    <property type="match status" value="1"/>
</dbReference>
<organism evidence="7">
    <name type="scientific">freshwater metagenome</name>
    <dbReference type="NCBI Taxonomy" id="449393"/>
    <lineage>
        <taxon>unclassified sequences</taxon>
        <taxon>metagenomes</taxon>
        <taxon>ecological metagenomes</taxon>
    </lineage>
</organism>
<dbReference type="PANTHER" id="PTHR34698:SF2">
    <property type="entry name" value="5-OXOPROLINASE SUBUNIT B"/>
    <property type="match status" value="1"/>
</dbReference>
<dbReference type="EMBL" id="CAFAAO010000012">
    <property type="protein sequence ID" value="CAB4806609.1"/>
    <property type="molecule type" value="Genomic_DNA"/>
</dbReference>
<dbReference type="SUPFAM" id="SSF160467">
    <property type="entry name" value="PH0987 N-terminal domain-like"/>
    <property type="match status" value="1"/>
</dbReference>
<dbReference type="EMBL" id="CAEZYC010000047">
    <property type="protein sequence ID" value="CAB4710958.1"/>
    <property type="molecule type" value="Genomic_DNA"/>
</dbReference>
<evidence type="ECO:0000313" key="9">
    <source>
        <dbReference type="EMBL" id="CAB4850926.1"/>
    </source>
</evidence>
<gene>
    <name evidence="7" type="ORF">UFOPK2648_00890</name>
    <name evidence="8" type="ORF">UFOPK3037_00991</name>
    <name evidence="9" type="ORF">UFOPK3278_01354</name>
    <name evidence="6" type="ORF">UFOPK3406_01504</name>
    <name evidence="5" type="ORF">UFOPK3925_01573</name>
    <name evidence="10" type="ORF">UFOPK4097_00555</name>
</gene>
<protein>
    <submittedName>
        <fullName evidence="7">Unannotated protein</fullName>
    </submittedName>
</protein>
<dbReference type="EMBL" id="CAESAD010000019">
    <property type="protein sequence ID" value="CAB4345405.1"/>
    <property type="molecule type" value="Genomic_DNA"/>
</dbReference>
<keyword evidence="2" id="KW-0378">Hydrolase</keyword>
<evidence type="ECO:0000256" key="2">
    <source>
        <dbReference type="ARBA" id="ARBA00022801"/>
    </source>
</evidence>
<dbReference type="GO" id="GO:0005524">
    <property type="term" value="F:ATP binding"/>
    <property type="evidence" value="ECO:0007669"/>
    <property type="project" value="UniProtKB-KW"/>
</dbReference>
<evidence type="ECO:0000313" key="6">
    <source>
        <dbReference type="EMBL" id="CAB4345417.1"/>
    </source>
</evidence>
<accession>A0A6J6QPU6</accession>
<evidence type="ECO:0000259" key="4">
    <source>
        <dbReference type="SMART" id="SM00796"/>
    </source>
</evidence>
<dbReference type="PANTHER" id="PTHR34698">
    <property type="entry name" value="5-OXOPROLINASE SUBUNIT B"/>
    <property type="match status" value="1"/>
</dbReference>
<dbReference type="GO" id="GO:0016787">
    <property type="term" value="F:hydrolase activity"/>
    <property type="evidence" value="ECO:0007669"/>
    <property type="project" value="UniProtKB-KW"/>
</dbReference>
<dbReference type="AlphaFoldDB" id="A0A6J6QPU6"/>